<protein>
    <recommendedName>
        <fullName evidence="3">Ribosome maturation factor RimP</fullName>
    </recommendedName>
</protein>
<dbReference type="eggNOG" id="COG0779">
    <property type="taxonomic scope" value="Bacteria"/>
</dbReference>
<reference evidence="7" key="2">
    <citation type="submission" date="2010-01" db="EMBL/GenBank/DDBJ databases">
        <title>The complete genome of Conexibacter woesei DSM 14684.</title>
        <authorList>
            <consortium name="US DOE Joint Genome Institute (JGI-PGF)"/>
            <person name="Lucas S."/>
            <person name="Copeland A."/>
            <person name="Lapidus A."/>
            <person name="Glavina del Rio T."/>
            <person name="Dalin E."/>
            <person name="Tice H."/>
            <person name="Bruce D."/>
            <person name="Goodwin L."/>
            <person name="Pitluck S."/>
            <person name="Kyrpides N."/>
            <person name="Mavromatis K."/>
            <person name="Ivanova N."/>
            <person name="Mikhailova N."/>
            <person name="Chertkov O."/>
            <person name="Brettin T."/>
            <person name="Detter J.C."/>
            <person name="Han C."/>
            <person name="Larimer F."/>
            <person name="Land M."/>
            <person name="Hauser L."/>
            <person name="Markowitz V."/>
            <person name="Cheng J.-F."/>
            <person name="Hugenholtz P."/>
            <person name="Woyke T."/>
            <person name="Wu D."/>
            <person name="Pukall R."/>
            <person name="Steenblock K."/>
            <person name="Schneider S."/>
            <person name="Klenk H.-P."/>
            <person name="Eisen J.A."/>
        </authorList>
    </citation>
    <scope>NUCLEOTIDE SEQUENCE [LARGE SCALE GENOMIC DNA]</scope>
    <source>
        <strain evidence="7">DSM 14684 / CIP 108061 / JCM 11494 / NBRC 100937 / ID131577</strain>
    </source>
</reference>
<evidence type="ECO:0000259" key="4">
    <source>
        <dbReference type="Pfam" id="PF02576"/>
    </source>
</evidence>
<dbReference type="InterPro" id="IPR028989">
    <property type="entry name" value="RimP_N"/>
</dbReference>
<evidence type="ECO:0000256" key="3">
    <source>
        <dbReference type="HAMAP-Rule" id="MF_01077"/>
    </source>
</evidence>
<dbReference type="SUPFAM" id="SSF75420">
    <property type="entry name" value="YhbC-like, N-terminal domain"/>
    <property type="match status" value="1"/>
</dbReference>
<dbReference type="InterPro" id="IPR003728">
    <property type="entry name" value="Ribosome_maturation_RimP"/>
</dbReference>
<dbReference type="OrthoDB" id="9805006at2"/>
<proteinExistence type="inferred from homology"/>
<dbReference type="Gene3D" id="3.30.300.70">
    <property type="entry name" value="RimP-like superfamily, N-terminal"/>
    <property type="match status" value="1"/>
</dbReference>
<dbReference type="InterPro" id="IPR035956">
    <property type="entry name" value="RimP_N_sf"/>
</dbReference>
<dbReference type="KEGG" id="cwo:Cwoe_3218"/>
<comment type="similarity">
    <text evidence="3">Belongs to the RimP family.</text>
</comment>
<dbReference type="GO" id="GO:0005829">
    <property type="term" value="C:cytosol"/>
    <property type="evidence" value="ECO:0007669"/>
    <property type="project" value="TreeGrafter"/>
</dbReference>
<accession>D3FE21</accession>
<dbReference type="Gene3D" id="2.30.30.180">
    <property type="entry name" value="Ribosome maturation factor RimP, C-terminal domain"/>
    <property type="match status" value="1"/>
</dbReference>
<evidence type="ECO:0000313" key="6">
    <source>
        <dbReference type="EMBL" id="ADB51637.1"/>
    </source>
</evidence>
<comment type="subcellular location">
    <subcellularLocation>
        <location evidence="3">Cytoplasm</location>
    </subcellularLocation>
</comment>
<gene>
    <name evidence="3" type="primary">rimP</name>
    <name evidence="6" type="ordered locus">Cwoe_3218</name>
</gene>
<dbReference type="RefSeq" id="WP_012934688.1">
    <property type="nucleotide sequence ID" value="NC_013739.1"/>
</dbReference>
<reference evidence="6 7" key="1">
    <citation type="journal article" date="2010" name="Stand. Genomic Sci.">
        <title>Complete genome sequence of Conexibacter woesei type strain (ID131577).</title>
        <authorList>
            <person name="Pukall R."/>
            <person name="Lapidus A."/>
            <person name="Glavina Del Rio T."/>
            <person name="Copeland A."/>
            <person name="Tice H."/>
            <person name="Cheng J.-F."/>
            <person name="Lucas S."/>
            <person name="Chen F."/>
            <person name="Nolan M."/>
            <person name="Bruce D."/>
            <person name="Goodwin L."/>
            <person name="Pitluck S."/>
            <person name="Mavromatis K."/>
            <person name="Ivanova N."/>
            <person name="Ovchinnikova G."/>
            <person name="Pati A."/>
            <person name="Chen A."/>
            <person name="Palaniappan K."/>
            <person name="Land M."/>
            <person name="Hauser L."/>
            <person name="Chang Y.-J."/>
            <person name="Jeffries C.D."/>
            <person name="Chain P."/>
            <person name="Meincke L."/>
            <person name="Sims D."/>
            <person name="Brettin T."/>
            <person name="Detter J.C."/>
            <person name="Rohde M."/>
            <person name="Goeker M."/>
            <person name="Bristow J."/>
            <person name="Eisen J.A."/>
            <person name="Markowitz V."/>
            <person name="Kyrpides N.C."/>
            <person name="Klenk H.-P."/>
            <person name="Hugenholtz P."/>
        </authorList>
    </citation>
    <scope>NUCLEOTIDE SEQUENCE [LARGE SCALE GENOMIC DNA]</scope>
    <source>
        <strain evidence="7">DSM 14684 / CIP 108061 / JCM 11494 / NBRC 100937 / ID131577</strain>
    </source>
</reference>
<dbReference type="STRING" id="469383.Cwoe_3218"/>
<keyword evidence="1 3" id="KW-0963">Cytoplasm</keyword>
<dbReference type="PANTHER" id="PTHR33867:SF1">
    <property type="entry name" value="RIBOSOME MATURATION FACTOR RIMP"/>
    <property type="match status" value="1"/>
</dbReference>
<dbReference type="Pfam" id="PF02576">
    <property type="entry name" value="RimP_N"/>
    <property type="match status" value="1"/>
</dbReference>
<dbReference type="GO" id="GO:0006412">
    <property type="term" value="P:translation"/>
    <property type="evidence" value="ECO:0007669"/>
    <property type="project" value="TreeGrafter"/>
</dbReference>
<comment type="function">
    <text evidence="3">Required for maturation of 30S ribosomal subunits.</text>
</comment>
<dbReference type="GO" id="GO:0000028">
    <property type="term" value="P:ribosomal small subunit assembly"/>
    <property type="evidence" value="ECO:0007669"/>
    <property type="project" value="TreeGrafter"/>
</dbReference>
<sequence>MSRIQEQIETTLSKTEPEVEVLLAEVLGGTTVRLFIDHPDGVSLELCERVTHHLAGIRERYGLEVSSPGSERPLTKPAHFRRYLGQRARVRTRGAHGGQGSFTGELVGANESEVTIAAETGVVAIPYTEIKRSNLVPGE</sequence>
<keyword evidence="2 3" id="KW-0690">Ribosome biogenesis</keyword>
<keyword evidence="7" id="KW-1185">Reference proteome</keyword>
<dbReference type="PANTHER" id="PTHR33867">
    <property type="entry name" value="RIBOSOME MATURATION FACTOR RIMP"/>
    <property type="match status" value="1"/>
</dbReference>
<dbReference type="Proteomes" id="UP000008229">
    <property type="component" value="Chromosome"/>
</dbReference>
<dbReference type="HOGENOM" id="CLU_070525_1_0_11"/>
<dbReference type="AlphaFoldDB" id="D3FE21"/>
<feature type="domain" description="Ribosome maturation factor RimP N-terminal" evidence="4">
    <location>
        <begin position="21"/>
        <end position="70"/>
    </location>
</feature>
<evidence type="ECO:0000256" key="1">
    <source>
        <dbReference type="ARBA" id="ARBA00022490"/>
    </source>
</evidence>
<feature type="domain" description="Ribosome maturation factor RimP C-terminal" evidence="5">
    <location>
        <begin position="74"/>
        <end position="137"/>
    </location>
</feature>
<dbReference type="InterPro" id="IPR028998">
    <property type="entry name" value="RimP_C"/>
</dbReference>
<dbReference type="InterPro" id="IPR036847">
    <property type="entry name" value="RimP_C_sf"/>
</dbReference>
<organism evidence="6 7">
    <name type="scientific">Conexibacter woesei (strain DSM 14684 / CCUG 47730 / CIP 108061 / JCM 11494 / NBRC 100937 / ID131577)</name>
    <dbReference type="NCBI Taxonomy" id="469383"/>
    <lineage>
        <taxon>Bacteria</taxon>
        <taxon>Bacillati</taxon>
        <taxon>Actinomycetota</taxon>
        <taxon>Thermoleophilia</taxon>
        <taxon>Solirubrobacterales</taxon>
        <taxon>Conexibacteraceae</taxon>
        <taxon>Conexibacter</taxon>
    </lineage>
</organism>
<evidence type="ECO:0000259" key="5">
    <source>
        <dbReference type="Pfam" id="PF17384"/>
    </source>
</evidence>
<evidence type="ECO:0000313" key="7">
    <source>
        <dbReference type="Proteomes" id="UP000008229"/>
    </source>
</evidence>
<dbReference type="SUPFAM" id="SSF74942">
    <property type="entry name" value="YhbC-like, C-terminal domain"/>
    <property type="match status" value="1"/>
</dbReference>
<name>D3FE21_CONWI</name>
<dbReference type="CDD" id="cd01734">
    <property type="entry name" value="YlxS_C"/>
    <property type="match status" value="1"/>
</dbReference>
<evidence type="ECO:0000256" key="2">
    <source>
        <dbReference type="ARBA" id="ARBA00022517"/>
    </source>
</evidence>
<dbReference type="Pfam" id="PF17384">
    <property type="entry name" value="DUF150_C"/>
    <property type="match status" value="1"/>
</dbReference>
<dbReference type="HAMAP" id="MF_01077">
    <property type="entry name" value="RimP"/>
    <property type="match status" value="1"/>
</dbReference>
<dbReference type="EMBL" id="CP001854">
    <property type="protein sequence ID" value="ADB51637.1"/>
    <property type="molecule type" value="Genomic_DNA"/>
</dbReference>